<keyword evidence="2" id="KW-1185">Reference proteome</keyword>
<dbReference type="EMBL" id="JAVYJV010000012">
    <property type="protein sequence ID" value="KAK4357648.1"/>
    <property type="molecule type" value="Genomic_DNA"/>
</dbReference>
<protein>
    <submittedName>
        <fullName evidence="1">Uncharacterized protein</fullName>
    </submittedName>
</protein>
<evidence type="ECO:0000313" key="1">
    <source>
        <dbReference type="EMBL" id="KAK4357648.1"/>
    </source>
</evidence>
<proteinExistence type="predicted"/>
<evidence type="ECO:0000313" key="2">
    <source>
        <dbReference type="Proteomes" id="UP001291623"/>
    </source>
</evidence>
<dbReference type="Proteomes" id="UP001291623">
    <property type="component" value="Unassembled WGS sequence"/>
</dbReference>
<comment type="caution">
    <text evidence="1">The sequence shown here is derived from an EMBL/GenBank/DDBJ whole genome shotgun (WGS) entry which is preliminary data.</text>
</comment>
<accession>A0AAE1RV85</accession>
<gene>
    <name evidence="1" type="ORF">RND71_023258</name>
</gene>
<organism evidence="1 2">
    <name type="scientific">Anisodus tanguticus</name>
    <dbReference type="NCBI Taxonomy" id="243964"/>
    <lineage>
        <taxon>Eukaryota</taxon>
        <taxon>Viridiplantae</taxon>
        <taxon>Streptophyta</taxon>
        <taxon>Embryophyta</taxon>
        <taxon>Tracheophyta</taxon>
        <taxon>Spermatophyta</taxon>
        <taxon>Magnoliopsida</taxon>
        <taxon>eudicotyledons</taxon>
        <taxon>Gunneridae</taxon>
        <taxon>Pentapetalae</taxon>
        <taxon>asterids</taxon>
        <taxon>lamiids</taxon>
        <taxon>Solanales</taxon>
        <taxon>Solanaceae</taxon>
        <taxon>Solanoideae</taxon>
        <taxon>Hyoscyameae</taxon>
        <taxon>Anisodus</taxon>
    </lineage>
</organism>
<sequence length="115" mass="13048">MVGWTKFYAQNSKKGSNHIFRQKDLSYLTKNTEKFDLEDCPQDCVRRCEKVYPANAILKKVTSVIIAGEVLAEDVMVVIVIFFSRVLSAATVVKERLKDRVTQLDGKVDHLDGQV</sequence>
<dbReference type="AlphaFoldDB" id="A0AAE1RV85"/>
<reference evidence="1" key="1">
    <citation type="submission" date="2023-12" db="EMBL/GenBank/DDBJ databases">
        <title>Genome assembly of Anisodus tanguticus.</title>
        <authorList>
            <person name="Wang Y.-J."/>
        </authorList>
    </citation>
    <scope>NUCLEOTIDE SEQUENCE</scope>
    <source>
        <strain evidence="1">KB-2021</strain>
        <tissue evidence="1">Leaf</tissue>
    </source>
</reference>
<name>A0AAE1RV85_9SOLA</name>